<dbReference type="GO" id="GO:0000447">
    <property type="term" value="P:endonucleolytic cleavage in ITS1 to separate SSU-rRNA from 5.8S rRNA and LSU-rRNA from tricistronic rRNA transcript (SSU-rRNA, 5.8S rRNA, LSU-rRNA)"/>
    <property type="evidence" value="ECO:0007669"/>
    <property type="project" value="TreeGrafter"/>
</dbReference>
<dbReference type="GeneID" id="106743790"/>
<dbReference type="OrthoDB" id="9987665at2759"/>
<dbReference type="InterPro" id="IPR040000">
    <property type="entry name" value="NOP9"/>
</dbReference>
<gene>
    <name evidence="4" type="primary">LOC106743790</name>
</gene>
<accession>A0A6P3X6E0</accession>
<dbReference type="Proteomes" id="UP000515204">
    <property type="component" value="Unplaced"/>
</dbReference>
<evidence type="ECO:0000313" key="3">
    <source>
        <dbReference type="Proteomes" id="UP000515204"/>
    </source>
</evidence>
<dbReference type="GO" id="GO:0030688">
    <property type="term" value="C:preribosome, small subunit precursor"/>
    <property type="evidence" value="ECO:0007669"/>
    <property type="project" value="TreeGrafter"/>
</dbReference>
<dbReference type="KEGG" id="dqu:106743790"/>
<dbReference type="GO" id="GO:0030686">
    <property type="term" value="C:90S preribosome"/>
    <property type="evidence" value="ECO:0007669"/>
    <property type="project" value="TreeGrafter"/>
</dbReference>
<dbReference type="GO" id="GO:0000056">
    <property type="term" value="P:ribosomal small subunit export from nucleus"/>
    <property type="evidence" value="ECO:0007669"/>
    <property type="project" value="TreeGrafter"/>
</dbReference>
<protein>
    <submittedName>
        <fullName evidence="4">Nucleolar protein 9</fullName>
    </submittedName>
</protein>
<dbReference type="InterPro" id="IPR011989">
    <property type="entry name" value="ARM-like"/>
</dbReference>
<dbReference type="InterPro" id="IPR016024">
    <property type="entry name" value="ARM-type_fold"/>
</dbReference>
<dbReference type="PANTHER" id="PTHR13102:SF0">
    <property type="entry name" value="NUCLEOLAR PROTEIN 9"/>
    <property type="match status" value="1"/>
</dbReference>
<evidence type="ECO:0000256" key="2">
    <source>
        <dbReference type="PROSITE-ProRule" id="PRU00317"/>
    </source>
</evidence>
<dbReference type="GO" id="GO:0003723">
    <property type="term" value="F:RNA binding"/>
    <property type="evidence" value="ECO:0007669"/>
    <property type="project" value="InterPro"/>
</dbReference>
<dbReference type="SMART" id="SM00025">
    <property type="entry name" value="Pumilio"/>
    <property type="match status" value="5"/>
</dbReference>
<dbReference type="Gene3D" id="1.25.10.10">
    <property type="entry name" value="Leucine-rich Repeat Variant"/>
    <property type="match status" value="2"/>
</dbReference>
<feature type="repeat" description="Pumilio" evidence="2">
    <location>
        <begin position="70"/>
        <end position="105"/>
    </location>
</feature>
<sequence length="610" mass="69456">MAESHEIIGKKRKKKRSHMQMAKKFARQRSSGNELDKDTYQYLIRVLELMRAGFPTSEEKLMYVQNVYQETVGHEIEYAQNQVGSRVMDSLLKYVNLETIQRLVKALESSLRKLSSNRFASHVLQKIIMVCADRGNRISNISTTEKTTINKTSTEAEDGAADAVIEVKYAEVKIYNDIVLKLSRYYVNNMEEFIFDTYANHVLRTVIECLAGLIENADSEDNKKSMPCLASRRPVVQEYSDLLVQCCDRLQKWPQFLEFGQNEVTSGLVQCVLYSLKDVDSDLTKIIITKISKKCFKPGEDGKLSDIFNTECSIRILEVCLMVATPKSFKKLYKMFFAGNLKHLCLTRSTNFSVQKLLDHCSTKEELEMIFDEVSEYFPEILKQGFTGILASAGNACLRLQIKQGAFVSAIIKLLECGASTQDQMQLVPCTVTLKSLAQLKDLPNDQQPPFNLHGSLMIQAMLQFNKPIKIVNSLLEMNNEELLRLFGDPKGSRILDAFMDSKYIGEKSCEKLFKKLRDTWAELAKSTHGSRCLDKVWAWARMNHKLLIMDELAAAGESLRLTKSGRIIFTKLNLSLFQRSKKEWSESQGKQEKTRALFANIIGNVSEKS</sequence>
<reference evidence="4" key="1">
    <citation type="submission" date="2025-08" db="UniProtKB">
        <authorList>
            <consortium name="RefSeq"/>
        </authorList>
    </citation>
    <scope>IDENTIFICATION</scope>
</reference>
<dbReference type="GO" id="GO:0005730">
    <property type="term" value="C:nucleolus"/>
    <property type="evidence" value="ECO:0007669"/>
    <property type="project" value="TreeGrafter"/>
</dbReference>
<name>A0A6P3X6E0_DINQU</name>
<dbReference type="Pfam" id="PF22493">
    <property type="entry name" value="PUF_NOP9"/>
    <property type="match status" value="1"/>
</dbReference>
<dbReference type="PROSITE" id="PS50302">
    <property type="entry name" value="PUM"/>
    <property type="match status" value="2"/>
</dbReference>
<dbReference type="GO" id="GO:0000480">
    <property type="term" value="P:endonucleolytic cleavage in 5'-ETS of tricistronic rRNA transcript (SSU-rRNA, 5.8S rRNA, LSU-rRNA)"/>
    <property type="evidence" value="ECO:0007669"/>
    <property type="project" value="TreeGrafter"/>
</dbReference>
<dbReference type="PANTHER" id="PTHR13102">
    <property type="entry name" value="NUCLEOLAR PROTEIN 9"/>
    <property type="match status" value="1"/>
</dbReference>
<dbReference type="AlphaFoldDB" id="A0A6P3X6E0"/>
<evidence type="ECO:0000313" key="4">
    <source>
        <dbReference type="RefSeq" id="XP_014473469.1"/>
    </source>
</evidence>
<dbReference type="InterPro" id="IPR001313">
    <property type="entry name" value="Pumilio_RNA-bd_rpt"/>
</dbReference>
<dbReference type="RefSeq" id="XP_014473469.1">
    <property type="nucleotide sequence ID" value="XM_014617983.1"/>
</dbReference>
<keyword evidence="1" id="KW-0677">Repeat</keyword>
<keyword evidence="3" id="KW-1185">Reference proteome</keyword>
<feature type="repeat" description="Pumilio" evidence="2">
    <location>
        <begin position="334"/>
        <end position="372"/>
    </location>
</feature>
<evidence type="ECO:0000256" key="1">
    <source>
        <dbReference type="ARBA" id="ARBA00022737"/>
    </source>
</evidence>
<dbReference type="SUPFAM" id="SSF48371">
    <property type="entry name" value="ARM repeat"/>
    <property type="match status" value="1"/>
</dbReference>
<proteinExistence type="predicted"/>
<dbReference type="GO" id="GO:0000472">
    <property type="term" value="P:endonucleolytic cleavage to generate mature 5'-end of SSU-rRNA from (SSU-rRNA, 5.8S rRNA, LSU-rRNA)"/>
    <property type="evidence" value="ECO:0007669"/>
    <property type="project" value="TreeGrafter"/>
</dbReference>
<organism evidence="3 4">
    <name type="scientific">Dinoponera quadriceps</name>
    <name type="common">South American ant</name>
    <dbReference type="NCBI Taxonomy" id="609295"/>
    <lineage>
        <taxon>Eukaryota</taxon>
        <taxon>Metazoa</taxon>
        <taxon>Ecdysozoa</taxon>
        <taxon>Arthropoda</taxon>
        <taxon>Hexapoda</taxon>
        <taxon>Insecta</taxon>
        <taxon>Pterygota</taxon>
        <taxon>Neoptera</taxon>
        <taxon>Endopterygota</taxon>
        <taxon>Hymenoptera</taxon>
        <taxon>Apocrita</taxon>
        <taxon>Aculeata</taxon>
        <taxon>Formicoidea</taxon>
        <taxon>Formicidae</taxon>
        <taxon>Ponerinae</taxon>
        <taxon>Ponerini</taxon>
        <taxon>Dinoponera</taxon>
    </lineage>
</organism>